<accession>F8MRV7</accession>
<dbReference type="HOGENOM" id="CLU_2159087_0_0_1"/>
<organism evidence="1 2">
    <name type="scientific">Neurospora tetrasperma (strain FGSC 2508 / ATCC MYA-4615 / P0657)</name>
    <dbReference type="NCBI Taxonomy" id="510951"/>
    <lineage>
        <taxon>Eukaryota</taxon>
        <taxon>Fungi</taxon>
        <taxon>Dikarya</taxon>
        <taxon>Ascomycota</taxon>
        <taxon>Pezizomycotina</taxon>
        <taxon>Sordariomycetes</taxon>
        <taxon>Sordariomycetidae</taxon>
        <taxon>Sordariales</taxon>
        <taxon>Sordariaceae</taxon>
        <taxon>Neurospora</taxon>
    </lineage>
</organism>
<sequence>MAQPVCFSVSGVSSVHLSTLAICHVLMLSDPDLAGTGRGLEGKERGRARADHPFAYMVEIGIATVSQGQHMLASVLPNAINKGPRTATNNGDIDVVEGNHIARDQYLSVLK</sequence>
<dbReference type="EMBL" id="GL891306">
    <property type="protein sequence ID" value="EGO55803.1"/>
    <property type="molecule type" value="Genomic_DNA"/>
</dbReference>
<dbReference type="KEGG" id="nte:NEUTE1DRAFT112290"/>
<evidence type="ECO:0000313" key="2">
    <source>
        <dbReference type="Proteomes" id="UP000008065"/>
    </source>
</evidence>
<dbReference type="RefSeq" id="XP_009853587.1">
    <property type="nucleotide sequence ID" value="XM_009855285.1"/>
</dbReference>
<protein>
    <submittedName>
        <fullName evidence="1">Uncharacterized protein</fullName>
    </submittedName>
</protein>
<dbReference type="AlphaFoldDB" id="F8MRV7"/>
<evidence type="ECO:0000313" key="1">
    <source>
        <dbReference type="EMBL" id="EGO55803.1"/>
    </source>
</evidence>
<dbReference type="VEuPathDB" id="FungiDB:NEUTE1DRAFT_112290"/>
<keyword evidence="2" id="KW-1185">Reference proteome</keyword>
<proteinExistence type="predicted"/>
<name>F8MRV7_NEUT8</name>
<gene>
    <name evidence="1" type="ORF">NEUTE1DRAFT_112290</name>
</gene>
<dbReference type="Proteomes" id="UP000008065">
    <property type="component" value="Unassembled WGS sequence"/>
</dbReference>
<reference evidence="2" key="1">
    <citation type="journal article" date="2011" name="Genetics">
        <title>Massive changes in genome architecture accompany the transition to self-fertility in the filamentous fungus Neurospora tetrasperma.</title>
        <authorList>
            <person name="Ellison C.E."/>
            <person name="Stajich J.E."/>
            <person name="Jacobson D.J."/>
            <person name="Natvig D.O."/>
            <person name="Lapidus A."/>
            <person name="Foster B."/>
            <person name="Aerts A."/>
            <person name="Riley R."/>
            <person name="Lindquist E.A."/>
            <person name="Grigoriev I.V."/>
            <person name="Taylor J.W."/>
        </authorList>
    </citation>
    <scope>NUCLEOTIDE SEQUENCE [LARGE SCALE GENOMIC DNA]</scope>
    <source>
        <strain evidence="2">FGSC 2508 / P0657</strain>
    </source>
</reference>
<dbReference type="GeneID" id="20822609"/>